<keyword evidence="1" id="KW-0808">Transferase</keyword>
<dbReference type="STRING" id="36022.A0A1V2LDX4"/>
<proteinExistence type="predicted"/>
<dbReference type="EMBL" id="MPUK01000001">
    <property type="protein sequence ID" value="ONH70119.1"/>
    <property type="molecule type" value="Genomic_DNA"/>
</dbReference>
<dbReference type="VEuPathDB" id="FungiDB:BON22_0604"/>
<dbReference type="InterPro" id="IPR050235">
    <property type="entry name" value="CK1_Ser-Thr_kinase"/>
</dbReference>
<keyword evidence="1" id="KW-0418">Kinase</keyword>
<dbReference type="PANTHER" id="PTHR11909">
    <property type="entry name" value="CASEIN KINASE-RELATED"/>
    <property type="match status" value="1"/>
</dbReference>
<reference evidence="2" key="1">
    <citation type="journal article" date="2017" name="Genome Announc.">
        <title>Genome sequences of Cyberlindnera fabianii 65, Pichia kudriavzevii 129, and Saccharomyces cerevisiae 131 isolated from fermented masau fruits in Zimbabwe.</title>
        <authorList>
            <person name="van Rijswijck I.M.H."/>
            <person name="Derks M.F.L."/>
            <person name="Abee T."/>
            <person name="de Ridder D."/>
            <person name="Smid E.J."/>
        </authorList>
    </citation>
    <scope>NUCLEOTIDE SEQUENCE [LARGE SCALE GENOMIC DNA]</scope>
    <source>
        <strain evidence="2">65</strain>
    </source>
</reference>
<keyword evidence="2" id="KW-1185">Reference proteome</keyword>
<dbReference type="AlphaFoldDB" id="A0A1V2LDX4"/>
<dbReference type="Proteomes" id="UP000189513">
    <property type="component" value="Unassembled WGS sequence"/>
</dbReference>
<sequence length="196" mass="22523">MSINTHLGREQSRRDDLESLGHVFMYFLRGSLPWQGLKAPSNKQKYEKIGEKKQSTPIPELCQNYDYMRSLMDLAIESIEETDDGYYDWMSLNGGRGWDSQINKKPYLHGYGTQTPRNTQAPQGTAAQLKQNVHSLNNSRTKTPKTHQGNYMMNPSQYALNSHKMNDPQQNLIANQHDLRSEESEEGFWSKNCCCG</sequence>
<protein>
    <submittedName>
        <fullName evidence="1">Casein kinase I 1</fullName>
    </submittedName>
</protein>
<accession>A0A1V2LDX4</accession>
<dbReference type="InterPro" id="IPR011009">
    <property type="entry name" value="Kinase-like_dom_sf"/>
</dbReference>
<name>A0A1V2LDX4_CYBFA</name>
<dbReference type="SUPFAM" id="SSF56112">
    <property type="entry name" value="Protein kinase-like (PK-like)"/>
    <property type="match status" value="1"/>
</dbReference>
<comment type="caution">
    <text evidence="1">The sequence shown here is derived from an EMBL/GenBank/DDBJ whole genome shotgun (WGS) entry which is preliminary data.</text>
</comment>
<evidence type="ECO:0000313" key="2">
    <source>
        <dbReference type="Proteomes" id="UP000189513"/>
    </source>
</evidence>
<dbReference type="Gene3D" id="1.10.510.10">
    <property type="entry name" value="Transferase(Phosphotransferase) domain 1"/>
    <property type="match status" value="1"/>
</dbReference>
<organism evidence="1 2">
    <name type="scientific">Cyberlindnera fabianii</name>
    <name type="common">Yeast</name>
    <name type="synonym">Hansenula fabianii</name>
    <dbReference type="NCBI Taxonomy" id="36022"/>
    <lineage>
        <taxon>Eukaryota</taxon>
        <taxon>Fungi</taxon>
        <taxon>Dikarya</taxon>
        <taxon>Ascomycota</taxon>
        <taxon>Saccharomycotina</taxon>
        <taxon>Saccharomycetes</taxon>
        <taxon>Phaffomycetales</taxon>
        <taxon>Phaffomycetaceae</taxon>
        <taxon>Cyberlindnera</taxon>
    </lineage>
</organism>
<evidence type="ECO:0000313" key="1">
    <source>
        <dbReference type="EMBL" id="ONH70119.1"/>
    </source>
</evidence>
<gene>
    <name evidence="1" type="ORF">BON22_0604</name>
</gene>
<dbReference type="GO" id="GO:0016301">
    <property type="term" value="F:kinase activity"/>
    <property type="evidence" value="ECO:0007669"/>
    <property type="project" value="UniProtKB-KW"/>
</dbReference>